<feature type="region of interest" description="Disordered" evidence="1">
    <location>
        <begin position="954"/>
        <end position="978"/>
    </location>
</feature>
<proteinExistence type="predicted"/>
<evidence type="ECO:0000256" key="1">
    <source>
        <dbReference type="SAM" id="MobiDB-lite"/>
    </source>
</evidence>
<dbReference type="PANTHER" id="PTHR40375">
    <property type="entry name" value="SPORULATION-SPECIFIC PROTEIN 22"/>
    <property type="match status" value="1"/>
</dbReference>
<dbReference type="PANTHER" id="PTHR40375:SF2">
    <property type="entry name" value="SPORULATION-SPECIFIC PROTEIN 22"/>
    <property type="match status" value="1"/>
</dbReference>
<gene>
    <name evidence="2" type="ORF">CHLNCDRAFT_141680</name>
</gene>
<feature type="compositionally biased region" description="Low complexity" evidence="1">
    <location>
        <begin position="834"/>
        <end position="853"/>
    </location>
</feature>
<dbReference type="InParanoid" id="E1ZTD1"/>
<feature type="compositionally biased region" description="Low complexity" evidence="1">
    <location>
        <begin position="403"/>
        <end position="415"/>
    </location>
</feature>
<dbReference type="eggNOG" id="KOG4814">
    <property type="taxonomic scope" value="Eukaryota"/>
</dbReference>
<dbReference type="STRING" id="554065.E1ZTD1"/>
<name>E1ZTD1_CHLVA</name>
<feature type="region of interest" description="Disordered" evidence="1">
    <location>
        <begin position="823"/>
        <end position="853"/>
    </location>
</feature>
<dbReference type="AlphaFoldDB" id="E1ZTD1"/>
<dbReference type="EMBL" id="GL433871">
    <property type="protein sequence ID" value="EFN50881.1"/>
    <property type="molecule type" value="Genomic_DNA"/>
</dbReference>
<evidence type="ECO:0000313" key="2">
    <source>
        <dbReference type="EMBL" id="EFN50881.1"/>
    </source>
</evidence>
<evidence type="ECO:0008006" key="4">
    <source>
        <dbReference type="Google" id="ProtNLM"/>
    </source>
</evidence>
<dbReference type="OrthoDB" id="568148at2759"/>
<dbReference type="GeneID" id="17350364"/>
<dbReference type="KEGG" id="cvr:CHLNCDRAFT_141680"/>
<reference evidence="2 3" key="1">
    <citation type="journal article" date="2010" name="Plant Cell">
        <title>The Chlorella variabilis NC64A genome reveals adaptation to photosymbiosis, coevolution with viruses, and cryptic sex.</title>
        <authorList>
            <person name="Blanc G."/>
            <person name="Duncan G."/>
            <person name="Agarkova I."/>
            <person name="Borodovsky M."/>
            <person name="Gurnon J."/>
            <person name="Kuo A."/>
            <person name="Lindquist E."/>
            <person name="Lucas S."/>
            <person name="Pangilinan J."/>
            <person name="Polle J."/>
            <person name="Salamov A."/>
            <person name="Terry A."/>
            <person name="Yamada T."/>
            <person name="Dunigan D.D."/>
            <person name="Grigoriev I.V."/>
            <person name="Claverie J.M."/>
            <person name="Van Etten J.L."/>
        </authorList>
    </citation>
    <scope>NUCLEOTIDE SEQUENCE [LARGE SCALE GENOMIC DNA]</scope>
    <source>
        <strain evidence="2 3">NC64A</strain>
    </source>
</reference>
<feature type="region of interest" description="Disordered" evidence="1">
    <location>
        <begin position="403"/>
        <end position="434"/>
    </location>
</feature>
<sequence>MEDALASSLGRLASLASALGSNPSDGQLEQLSSACSAALTNAQGQPPGPAQQRQLWEAAAGLWNSSIDLGSAGNESGGGAEAGGGTGRRRVAATLLQAACDLCTPLAPDALLPPNQLHLAGEAWARLGELEAAEAVLSRGSEAAAALAPVAFERRGRGPRHQEAASLLFSLLLERLRAALRLSQQMLSGELISRAAEFVGDARLPPGEALALRLALIGLLREEGQRLAQAGSAAAAAPLLSAAYDALSGVELEGEEGEEGGLAAEVQAIGGQVLTLLAWCSAEAGEAERALSCLQALQQVAGTAAAAHFSSSYLSLRCLLQLGRTGEAEAQLLNLVSHEEATPEACLAGLTAALAAPGGAALARAALPMVVERFAEEPGLVVELVRAALQAATAAAATTVDAADGAAGGDPTATAGTGGGEGPGGAGGGRVGAAAQPHAPAAAAAAAAEELVLELVADDRLLESVCEPASQGAGGGGGGTGGGTLPLRRRLIALLWNHAAQRLASGAGAAAAHAFFAAVLPLLERGGSRGSTQEGCGHSDGEEPQPAACHRSMALCCLGAGQHGRALESLAAADRLEPAAVPTAMLRLTVQLAAGRHDGAAAAVATLAACPGSDADVLRLACCQCMEAGAPRAARQALECLLELCAGDAGGASSAPPAQQCQLAPGLEATAFQNLIKLLLDAPAEEPPPEQAAAAGASPQHQPAARRRAFKVAAVFDRLSARVQAAGAGAFFALEQPGGPGRAQLEWLALEAWNAGQRAGSAGALQQAAVLLAVCGELHAALPAPGAVGLHRQKMAFLMAAACACEVHEAQLAQQLQQQQQQAEAGAGGGGGAADSAPAPGAANPGAASAPAHGGSASLSLSRSYLTAARGAAAGLDTQQAVAGVEAAAGAGEGQAGPGGDAKADVYLLLLDFKLCLLGGDVAGQLQALARARALPAFGAHHFGMAAALARGGSRSGGGGGSGRGLGTGPAPLPPSSPEVCRAAEAARLHRLTQDTPLDYAAAAAALRRLVELSPGDDERLELLGEAAGLLSAAPPGAYPPQELRWLVTTAWNRGAVHARFGRPAEAGQYQRWAASALRHSAELAGEYQARGCGLAGVGSHHVAVTPGNGGAMRGSDAAEEA</sequence>
<dbReference type="InterPro" id="IPR039057">
    <property type="entry name" value="Spo22/ZIP4"/>
</dbReference>
<organism evidence="3">
    <name type="scientific">Chlorella variabilis</name>
    <name type="common">Green alga</name>
    <dbReference type="NCBI Taxonomy" id="554065"/>
    <lineage>
        <taxon>Eukaryota</taxon>
        <taxon>Viridiplantae</taxon>
        <taxon>Chlorophyta</taxon>
        <taxon>core chlorophytes</taxon>
        <taxon>Trebouxiophyceae</taxon>
        <taxon>Chlorellales</taxon>
        <taxon>Chlorellaceae</taxon>
        <taxon>Chlorella clade</taxon>
        <taxon>Chlorella</taxon>
    </lineage>
</organism>
<feature type="compositionally biased region" description="Gly residues" evidence="1">
    <location>
        <begin position="954"/>
        <end position="968"/>
    </location>
</feature>
<dbReference type="RefSeq" id="XP_005842983.1">
    <property type="nucleotide sequence ID" value="XM_005842921.1"/>
</dbReference>
<protein>
    <recommendedName>
        <fullName evidence="4">Protein ZIP4 homolog</fullName>
    </recommendedName>
</protein>
<keyword evidence="3" id="KW-1185">Reference proteome</keyword>
<accession>E1ZTD1</accession>
<dbReference type="Proteomes" id="UP000008141">
    <property type="component" value="Unassembled WGS sequence"/>
</dbReference>
<feature type="compositionally biased region" description="Gly residues" evidence="1">
    <location>
        <begin position="416"/>
        <end position="431"/>
    </location>
</feature>
<evidence type="ECO:0000313" key="3">
    <source>
        <dbReference type="Proteomes" id="UP000008141"/>
    </source>
</evidence>
<dbReference type="OMA" id="WEISDRT"/>
<dbReference type="GO" id="GO:0090173">
    <property type="term" value="P:regulation of synaptonemal complex assembly"/>
    <property type="evidence" value="ECO:0007669"/>
    <property type="project" value="InterPro"/>
</dbReference>